<feature type="domain" description="EndoU" evidence="12">
    <location>
        <begin position="42"/>
        <end position="173"/>
    </location>
</feature>
<dbReference type="InterPro" id="IPR037227">
    <property type="entry name" value="EndoU-like"/>
</dbReference>
<comment type="similarity">
    <text evidence="2 11">Belongs to the ENDOU family.</text>
</comment>
<evidence type="ECO:0000256" key="4">
    <source>
        <dbReference type="ARBA" id="ARBA00022722"/>
    </source>
</evidence>
<dbReference type="InterPro" id="IPR039787">
    <property type="entry name" value="ENDOU"/>
</dbReference>
<dbReference type="Pfam" id="PF09412">
    <property type="entry name" value="XendoU"/>
    <property type="match status" value="1"/>
</dbReference>
<protein>
    <recommendedName>
        <fullName evidence="12">EndoU domain-containing protein</fullName>
    </recommendedName>
</protein>
<dbReference type="GO" id="GO:0016829">
    <property type="term" value="F:lyase activity"/>
    <property type="evidence" value="ECO:0007669"/>
    <property type="project" value="UniProtKB-KW"/>
</dbReference>
<feature type="non-terminal residue" evidence="13">
    <location>
        <position position="173"/>
    </location>
</feature>
<evidence type="ECO:0000256" key="2">
    <source>
        <dbReference type="ARBA" id="ARBA00010168"/>
    </source>
</evidence>
<dbReference type="AlphaFoldDB" id="A0AAN5CED4"/>
<evidence type="ECO:0000256" key="11">
    <source>
        <dbReference type="RuleBase" id="RU367085"/>
    </source>
</evidence>
<dbReference type="InterPro" id="IPR018998">
    <property type="entry name" value="EndoU_C"/>
</dbReference>
<evidence type="ECO:0000313" key="14">
    <source>
        <dbReference type="Proteomes" id="UP001328107"/>
    </source>
</evidence>
<evidence type="ECO:0000256" key="3">
    <source>
        <dbReference type="ARBA" id="ARBA00011245"/>
    </source>
</evidence>
<dbReference type="GO" id="GO:0016787">
    <property type="term" value="F:hydrolase activity"/>
    <property type="evidence" value="ECO:0007669"/>
    <property type="project" value="UniProtKB-KW"/>
</dbReference>
<evidence type="ECO:0000313" key="13">
    <source>
        <dbReference type="EMBL" id="GMR39784.1"/>
    </source>
</evidence>
<keyword evidence="4 11" id="KW-0540">Nuclease</keyword>
<comment type="caution">
    <text evidence="13">The sequence shown here is derived from an EMBL/GenBank/DDBJ whole genome shotgun (WGS) entry which is preliminary data.</text>
</comment>
<keyword evidence="11" id="KW-0732">Signal</keyword>
<evidence type="ECO:0000256" key="5">
    <source>
        <dbReference type="ARBA" id="ARBA00022723"/>
    </source>
</evidence>
<dbReference type="PROSITE" id="PS51959">
    <property type="entry name" value="ENDOU"/>
    <property type="match status" value="1"/>
</dbReference>
<keyword evidence="8 11" id="KW-0694">RNA-binding</keyword>
<evidence type="ECO:0000256" key="10">
    <source>
        <dbReference type="ARBA" id="ARBA00023239"/>
    </source>
</evidence>
<evidence type="ECO:0000256" key="7">
    <source>
        <dbReference type="ARBA" id="ARBA00022801"/>
    </source>
</evidence>
<dbReference type="GO" id="GO:0046872">
    <property type="term" value="F:metal ion binding"/>
    <property type="evidence" value="ECO:0007669"/>
    <property type="project" value="UniProtKB-UniRule"/>
</dbReference>
<name>A0AAN5CED4_9BILA</name>
<keyword evidence="9 11" id="KW-0464">Manganese</keyword>
<organism evidence="13 14">
    <name type="scientific">Pristionchus mayeri</name>
    <dbReference type="NCBI Taxonomy" id="1317129"/>
    <lineage>
        <taxon>Eukaryota</taxon>
        <taxon>Metazoa</taxon>
        <taxon>Ecdysozoa</taxon>
        <taxon>Nematoda</taxon>
        <taxon>Chromadorea</taxon>
        <taxon>Rhabditida</taxon>
        <taxon>Rhabditina</taxon>
        <taxon>Diplogasteromorpha</taxon>
        <taxon>Diplogasteroidea</taxon>
        <taxon>Neodiplogasteridae</taxon>
        <taxon>Pristionchus</taxon>
    </lineage>
</organism>
<evidence type="ECO:0000256" key="6">
    <source>
        <dbReference type="ARBA" id="ARBA00022759"/>
    </source>
</evidence>
<evidence type="ECO:0000256" key="1">
    <source>
        <dbReference type="ARBA" id="ARBA00001936"/>
    </source>
</evidence>
<keyword evidence="14" id="KW-1185">Reference proteome</keyword>
<evidence type="ECO:0000256" key="9">
    <source>
        <dbReference type="ARBA" id="ARBA00023211"/>
    </source>
</evidence>
<dbReference type="PANTHER" id="PTHR12439">
    <property type="entry name" value="PLACENTAL PROTEIN 11-RELATED"/>
    <property type="match status" value="1"/>
</dbReference>
<reference evidence="14" key="1">
    <citation type="submission" date="2022-10" db="EMBL/GenBank/DDBJ databases">
        <title>Genome assembly of Pristionchus species.</title>
        <authorList>
            <person name="Yoshida K."/>
            <person name="Sommer R.J."/>
        </authorList>
    </citation>
    <scope>NUCLEOTIDE SEQUENCE [LARGE SCALE GENOMIC DNA]</scope>
    <source>
        <strain evidence="14">RS5460</strain>
    </source>
</reference>
<dbReference type="GO" id="GO:0004521">
    <property type="term" value="F:RNA endonuclease activity"/>
    <property type="evidence" value="ECO:0007669"/>
    <property type="project" value="UniProtKB-UniRule"/>
</dbReference>
<keyword evidence="5 11" id="KW-0479">Metal-binding</keyword>
<comment type="cofactor">
    <cofactor evidence="1 11">
        <name>Mn(2+)</name>
        <dbReference type="ChEBI" id="CHEBI:29035"/>
    </cofactor>
</comment>
<keyword evidence="7 11" id="KW-0378">Hydrolase</keyword>
<evidence type="ECO:0000259" key="12">
    <source>
        <dbReference type="PROSITE" id="PS51959"/>
    </source>
</evidence>
<dbReference type="EMBL" id="BTRK01000003">
    <property type="protein sequence ID" value="GMR39784.1"/>
    <property type="molecule type" value="Genomic_DNA"/>
</dbReference>
<dbReference type="GO" id="GO:0003723">
    <property type="term" value="F:RNA binding"/>
    <property type="evidence" value="ECO:0007669"/>
    <property type="project" value="UniProtKB-UniRule"/>
</dbReference>
<evidence type="ECO:0000256" key="8">
    <source>
        <dbReference type="ARBA" id="ARBA00022884"/>
    </source>
</evidence>
<keyword evidence="10" id="KW-0456">Lyase</keyword>
<feature type="chain" id="PRO_5042670538" description="EndoU domain-containing protein" evidence="11">
    <location>
        <begin position="18"/>
        <end position="173"/>
    </location>
</feature>
<keyword evidence="6 11" id="KW-0255">Endonuclease</keyword>
<dbReference type="PANTHER" id="PTHR12439:SF42">
    <property type="entry name" value="ENDORIBONUCLEASE-RELATED"/>
    <property type="match status" value="1"/>
</dbReference>
<accession>A0AAN5CED4</accession>
<dbReference type="Proteomes" id="UP001328107">
    <property type="component" value="Unassembled WGS sequence"/>
</dbReference>
<feature type="signal peptide" evidence="11">
    <location>
        <begin position="1"/>
        <end position="17"/>
    </location>
</feature>
<proteinExistence type="inferred from homology"/>
<dbReference type="SUPFAM" id="SSF142877">
    <property type="entry name" value="EndoU-like"/>
    <property type="match status" value="1"/>
</dbReference>
<gene>
    <name evidence="13" type="ORF">PMAYCL1PPCAC_09979</name>
</gene>
<comment type="subunit">
    <text evidence="3 11">Monomer.</text>
</comment>
<sequence>MRAAVIISVTCLALGWSMPMDIKEASDGVKLIASSDADTRATDTEFQTLVDNMRSGDADKPSSSQYKLTWGTKLGSNPQPSGKNLMSNVDESLFSKAVYSNLKKMYDNNIFNPDVCVSESDYKSGFKSTIIQDLLTSWSSTKPFSLMHDYLVKKGKVSSDMTEFKKFLTTFWF</sequence>